<accession>A0A1D3TXN7</accession>
<dbReference type="Proteomes" id="UP000199315">
    <property type="component" value="Unassembled WGS sequence"/>
</dbReference>
<proteinExistence type="predicted"/>
<keyword evidence="2" id="KW-1185">Reference proteome</keyword>
<dbReference type="RefSeq" id="WP_091236407.1">
    <property type="nucleotide sequence ID" value="NZ_FMKA01000033.1"/>
</dbReference>
<dbReference type="EMBL" id="FMKA01000033">
    <property type="protein sequence ID" value="SCP99122.1"/>
    <property type="molecule type" value="Genomic_DNA"/>
</dbReference>
<name>A0A1D3TXN7_9FIRM</name>
<gene>
    <name evidence="1" type="ORF">SAMN05421730_10331</name>
</gene>
<evidence type="ECO:0000313" key="1">
    <source>
        <dbReference type="EMBL" id="SCP99122.1"/>
    </source>
</evidence>
<protein>
    <submittedName>
        <fullName evidence="1">Uncharacterized protein</fullName>
    </submittedName>
</protein>
<organism evidence="1 2">
    <name type="scientific">Anaerobium acetethylicum</name>
    <dbReference type="NCBI Taxonomy" id="1619234"/>
    <lineage>
        <taxon>Bacteria</taxon>
        <taxon>Bacillati</taxon>
        <taxon>Bacillota</taxon>
        <taxon>Clostridia</taxon>
        <taxon>Lachnospirales</taxon>
        <taxon>Lachnospiraceae</taxon>
        <taxon>Anaerobium</taxon>
    </lineage>
</organism>
<reference evidence="1 2" key="1">
    <citation type="submission" date="2016-09" db="EMBL/GenBank/DDBJ databases">
        <authorList>
            <person name="Capua I."/>
            <person name="De Benedictis P."/>
            <person name="Joannis T."/>
            <person name="Lombin L.H."/>
            <person name="Cattoli G."/>
        </authorList>
    </citation>
    <scope>NUCLEOTIDE SEQUENCE [LARGE SCALE GENOMIC DNA]</scope>
    <source>
        <strain evidence="1 2">GluBS11</strain>
    </source>
</reference>
<sequence length="70" mass="8362">MIDWKDISKAKIQNVYFETYDAIEEDYKDESRSYLIEHEKKELENISKNRSHELRVLVGQYFGSITNFVG</sequence>
<evidence type="ECO:0000313" key="2">
    <source>
        <dbReference type="Proteomes" id="UP000199315"/>
    </source>
</evidence>
<dbReference type="STRING" id="1619234.SAMN05421730_10331"/>
<dbReference type="AlphaFoldDB" id="A0A1D3TXN7"/>